<dbReference type="Proteomes" id="UP000037510">
    <property type="component" value="Unassembled WGS sequence"/>
</dbReference>
<dbReference type="EMBL" id="JTDY01000471">
    <property type="protein sequence ID" value="KOB77021.1"/>
    <property type="molecule type" value="Genomic_DNA"/>
</dbReference>
<dbReference type="AlphaFoldDB" id="A0A0L7LP73"/>
<accession>A0A0L7LP73</accession>
<protein>
    <submittedName>
        <fullName evidence="2">Suppressor of forked</fullName>
    </submittedName>
</protein>
<evidence type="ECO:0000313" key="2">
    <source>
        <dbReference type="EMBL" id="KOB77021.1"/>
    </source>
</evidence>
<name>A0A0L7LP73_OPEBR</name>
<sequence>MPPPTCWRGPFVALDMLIGLFNRISLPDKQNGCDTKLFDLARSVHWIVDDEGITTVASKGRRRKAGDDSDDDELGVAPPVNDIYRARQQKRVK</sequence>
<dbReference type="STRING" id="104452.A0A0L7LP73"/>
<proteinExistence type="predicted"/>
<comment type="caution">
    <text evidence="2">The sequence shown here is derived from an EMBL/GenBank/DDBJ whole genome shotgun (WGS) entry which is preliminary data.</text>
</comment>
<keyword evidence="3" id="KW-1185">Reference proteome</keyword>
<gene>
    <name evidence="2" type="ORF">OBRU01_04725</name>
</gene>
<evidence type="ECO:0000313" key="3">
    <source>
        <dbReference type="Proteomes" id="UP000037510"/>
    </source>
</evidence>
<organism evidence="2 3">
    <name type="scientific">Operophtera brumata</name>
    <name type="common">Winter moth</name>
    <name type="synonym">Phalaena brumata</name>
    <dbReference type="NCBI Taxonomy" id="104452"/>
    <lineage>
        <taxon>Eukaryota</taxon>
        <taxon>Metazoa</taxon>
        <taxon>Ecdysozoa</taxon>
        <taxon>Arthropoda</taxon>
        <taxon>Hexapoda</taxon>
        <taxon>Insecta</taxon>
        <taxon>Pterygota</taxon>
        <taxon>Neoptera</taxon>
        <taxon>Endopterygota</taxon>
        <taxon>Lepidoptera</taxon>
        <taxon>Glossata</taxon>
        <taxon>Ditrysia</taxon>
        <taxon>Geometroidea</taxon>
        <taxon>Geometridae</taxon>
        <taxon>Larentiinae</taxon>
        <taxon>Operophtera</taxon>
    </lineage>
</organism>
<evidence type="ECO:0000256" key="1">
    <source>
        <dbReference type="SAM" id="MobiDB-lite"/>
    </source>
</evidence>
<feature type="region of interest" description="Disordered" evidence="1">
    <location>
        <begin position="58"/>
        <end position="82"/>
    </location>
</feature>
<reference evidence="2 3" key="1">
    <citation type="journal article" date="2015" name="Genome Biol. Evol.">
        <title>The genome of winter moth (Operophtera brumata) provides a genomic perspective on sexual dimorphism and phenology.</title>
        <authorList>
            <person name="Derks M.F."/>
            <person name="Smit S."/>
            <person name="Salis L."/>
            <person name="Schijlen E."/>
            <person name="Bossers A."/>
            <person name="Mateman C."/>
            <person name="Pijl A.S."/>
            <person name="de Ridder D."/>
            <person name="Groenen M.A."/>
            <person name="Visser M.E."/>
            <person name="Megens H.J."/>
        </authorList>
    </citation>
    <scope>NUCLEOTIDE SEQUENCE [LARGE SCALE GENOMIC DNA]</scope>
    <source>
        <strain evidence="2">WM2013NL</strain>
        <tissue evidence="2">Head and thorax</tissue>
    </source>
</reference>